<accession>U6M9K2</accession>
<evidence type="ECO:0000259" key="2">
    <source>
        <dbReference type="PROSITE" id="PS50222"/>
    </source>
</evidence>
<dbReference type="InterPro" id="IPR018247">
    <property type="entry name" value="EF_Hand_1_Ca_BS"/>
</dbReference>
<evidence type="ECO:0000313" key="3">
    <source>
        <dbReference type="EMBL" id="CDJ59723.1"/>
    </source>
</evidence>
<dbReference type="Proteomes" id="UP000030763">
    <property type="component" value="Unassembled WGS sequence"/>
</dbReference>
<dbReference type="OrthoDB" id="26525at2759"/>
<dbReference type="Pfam" id="PF13499">
    <property type="entry name" value="EF-hand_7"/>
    <property type="match status" value="1"/>
</dbReference>
<organism evidence="3 4">
    <name type="scientific">Eimeria maxima</name>
    <name type="common">Coccidian parasite</name>
    <dbReference type="NCBI Taxonomy" id="5804"/>
    <lineage>
        <taxon>Eukaryota</taxon>
        <taxon>Sar</taxon>
        <taxon>Alveolata</taxon>
        <taxon>Apicomplexa</taxon>
        <taxon>Conoidasida</taxon>
        <taxon>Coccidia</taxon>
        <taxon>Eucoccidiorida</taxon>
        <taxon>Eimeriorina</taxon>
        <taxon>Eimeriidae</taxon>
        <taxon>Eimeria</taxon>
    </lineage>
</organism>
<dbReference type="InterPro" id="IPR011992">
    <property type="entry name" value="EF-hand-dom_pair"/>
</dbReference>
<dbReference type="GO" id="GO:0005509">
    <property type="term" value="F:calcium ion binding"/>
    <property type="evidence" value="ECO:0007669"/>
    <property type="project" value="InterPro"/>
</dbReference>
<dbReference type="SUPFAM" id="SSF47473">
    <property type="entry name" value="EF-hand"/>
    <property type="match status" value="1"/>
</dbReference>
<proteinExistence type="predicted"/>
<dbReference type="EMBL" id="HG720744">
    <property type="protein sequence ID" value="CDJ59723.1"/>
    <property type="molecule type" value="Genomic_DNA"/>
</dbReference>
<dbReference type="CDD" id="cd00051">
    <property type="entry name" value="EFh"/>
    <property type="match status" value="1"/>
</dbReference>
<keyword evidence="4" id="KW-1185">Reference proteome</keyword>
<dbReference type="PROSITE" id="PS00018">
    <property type="entry name" value="EF_HAND_1"/>
    <property type="match status" value="2"/>
</dbReference>
<dbReference type="VEuPathDB" id="ToxoDB:EMWEY_00024310"/>
<sequence length="133" mass="15884">MTATHFCHHNSNLLIQQQQQQQLQQQQQQQLQQQQRFYWAKTEKAAAYDSQQIATWRENFPSLKEFSDEDLLEWRRVFDSFDTDGDGRLSRADLQKRAEFSLDKVQKIEQYDKDKNNLIDFGEFVEALYEASS</sequence>
<dbReference type="GeneID" id="25336417"/>
<reference evidence="3" key="1">
    <citation type="submission" date="2013-10" db="EMBL/GenBank/DDBJ databases">
        <title>Genomic analysis of the causative agents of coccidiosis in chickens.</title>
        <authorList>
            <person name="Reid A.J."/>
            <person name="Blake D."/>
            <person name="Billington K."/>
            <person name="Browne H."/>
            <person name="Dunn M."/>
            <person name="Hung S."/>
            <person name="Kawahara F."/>
            <person name="Miranda-Saavedra D."/>
            <person name="Mourier T."/>
            <person name="Nagra H."/>
            <person name="Otto T.D."/>
            <person name="Rawlings N."/>
            <person name="Sanchez A."/>
            <person name="Sanders M."/>
            <person name="Subramaniam C."/>
            <person name="Tay Y."/>
            <person name="Dear P."/>
            <person name="Doerig C."/>
            <person name="Gruber A."/>
            <person name="Parkinson J."/>
            <person name="Shirley M."/>
            <person name="Wan K.L."/>
            <person name="Berriman M."/>
            <person name="Tomley F."/>
            <person name="Pain A."/>
        </authorList>
    </citation>
    <scope>NUCLEOTIDE SEQUENCE [LARGE SCALE GENOMIC DNA]</scope>
    <source>
        <strain evidence="3">Weybridge</strain>
    </source>
</reference>
<dbReference type="RefSeq" id="XP_013336368.1">
    <property type="nucleotide sequence ID" value="XM_013480914.1"/>
</dbReference>
<dbReference type="AlphaFoldDB" id="U6M9K2"/>
<keyword evidence="1" id="KW-0106">Calcium</keyword>
<dbReference type="SMART" id="SM00054">
    <property type="entry name" value="EFh"/>
    <property type="match status" value="2"/>
</dbReference>
<gene>
    <name evidence="3" type="ORF">EMWEY_00024310</name>
</gene>
<evidence type="ECO:0000313" key="4">
    <source>
        <dbReference type="Proteomes" id="UP000030763"/>
    </source>
</evidence>
<evidence type="ECO:0000256" key="1">
    <source>
        <dbReference type="ARBA" id="ARBA00022837"/>
    </source>
</evidence>
<protein>
    <recommendedName>
        <fullName evidence="2">EF-hand domain-containing protein</fullName>
    </recommendedName>
</protein>
<dbReference type="InterPro" id="IPR002048">
    <property type="entry name" value="EF_hand_dom"/>
</dbReference>
<reference evidence="3" key="2">
    <citation type="submission" date="2013-10" db="EMBL/GenBank/DDBJ databases">
        <authorList>
            <person name="Aslett M."/>
        </authorList>
    </citation>
    <scope>NUCLEOTIDE SEQUENCE [LARGE SCALE GENOMIC DNA]</scope>
    <source>
        <strain evidence="3">Weybridge</strain>
    </source>
</reference>
<dbReference type="Gene3D" id="1.10.238.10">
    <property type="entry name" value="EF-hand"/>
    <property type="match status" value="1"/>
</dbReference>
<feature type="domain" description="EF-hand" evidence="2">
    <location>
        <begin position="69"/>
        <end position="104"/>
    </location>
</feature>
<dbReference type="PROSITE" id="PS50222">
    <property type="entry name" value="EF_HAND_2"/>
    <property type="match status" value="1"/>
</dbReference>
<name>U6M9K2_EIMMA</name>